<dbReference type="InterPro" id="IPR010982">
    <property type="entry name" value="Lambda_DNA-bd_dom_sf"/>
</dbReference>
<comment type="caution">
    <text evidence="5">The sequence shown here is derived from an EMBL/GenBank/DDBJ whole genome shotgun (WGS) entry which is preliminary data.</text>
</comment>
<evidence type="ECO:0000259" key="4">
    <source>
        <dbReference type="PROSITE" id="PS50932"/>
    </source>
</evidence>
<dbReference type="PANTHER" id="PTHR30146:SF153">
    <property type="entry name" value="LACTOSE OPERON REPRESSOR"/>
    <property type="match status" value="1"/>
</dbReference>
<proteinExistence type="predicted"/>
<dbReference type="EMBL" id="JAODOR010000009">
    <property type="protein sequence ID" value="MCT9002332.1"/>
    <property type="molecule type" value="Genomic_DNA"/>
</dbReference>
<dbReference type="Gene3D" id="3.40.50.2300">
    <property type="match status" value="2"/>
</dbReference>
<keyword evidence="3" id="KW-0804">Transcription</keyword>
<dbReference type="Pfam" id="PF13377">
    <property type="entry name" value="Peripla_BP_3"/>
    <property type="match status" value="1"/>
</dbReference>
<sequence>MTSLEEVARRAEVSAATASRALSGRGRLSDATRARVQRAAADLGYVASAAASSLATGRTRSIGVLVPLVDQWFFAQVLDGIATRLAPLGYDITLYNATDDPAQRRHLFRTSLRRGRVDAVIVLSLAMSAEETDELRALGLPIIGLGTPILELATLRVDDVAVGRAATEHLLGLGHRRIAHIGPAYPRDAGGDIPTLRHRGFVAALADAGVESAGFARADFTIEGGHRAAHELLSRSERPTAIFAASDELAFGAVFAARELGQEVPRDLSVIGVDGHDLSGFFALTTIEQFPHAQGMAAADAALAAVGEDVTAPAPALPFELVVRASTAPPT</sequence>
<organism evidence="5 6">
    <name type="scientific">Microbacterium memoriense</name>
    <dbReference type="NCBI Taxonomy" id="2978350"/>
    <lineage>
        <taxon>Bacteria</taxon>
        <taxon>Bacillati</taxon>
        <taxon>Actinomycetota</taxon>
        <taxon>Actinomycetes</taxon>
        <taxon>Micrococcales</taxon>
        <taxon>Microbacteriaceae</taxon>
        <taxon>Microbacterium</taxon>
    </lineage>
</organism>
<dbReference type="PROSITE" id="PS00356">
    <property type="entry name" value="HTH_LACI_1"/>
    <property type="match status" value="1"/>
</dbReference>
<accession>A0ABT2PDQ3</accession>
<dbReference type="PANTHER" id="PTHR30146">
    <property type="entry name" value="LACI-RELATED TRANSCRIPTIONAL REPRESSOR"/>
    <property type="match status" value="1"/>
</dbReference>
<reference evidence="5 6" key="1">
    <citation type="journal article" date="2024" name="Int. J. Syst. Evol. Microbiol.">
        <title>Microbacterium memoriense sp. nov., a member of the Actinomycetota from marine beach sediment of the north coast of Portugal.</title>
        <authorList>
            <person name="Santos J.D.N.D."/>
            <person name="Klimek D."/>
            <person name="Calusinska M."/>
            <person name="Lobo-da-Cunha A."/>
            <person name="Catita J."/>
            <person name="Goncalves H."/>
            <person name="Gonzalez I."/>
            <person name="Lage O.M."/>
        </authorList>
    </citation>
    <scope>NUCLEOTIDE SEQUENCE [LARGE SCALE GENOMIC DNA]</scope>
    <source>
        <strain evidence="5 6">PMIC_1C1B</strain>
    </source>
</reference>
<feature type="domain" description="HTH lacI-type" evidence="4">
    <location>
        <begin position="2"/>
        <end position="56"/>
    </location>
</feature>
<name>A0ABT2PDQ3_9MICO</name>
<dbReference type="PROSITE" id="PS50932">
    <property type="entry name" value="HTH_LACI_2"/>
    <property type="match status" value="1"/>
</dbReference>
<dbReference type="RefSeq" id="WP_261606867.1">
    <property type="nucleotide sequence ID" value="NZ_JAODOR010000009.1"/>
</dbReference>
<keyword evidence="1" id="KW-0805">Transcription regulation</keyword>
<dbReference type="SMART" id="SM00354">
    <property type="entry name" value="HTH_LACI"/>
    <property type="match status" value="1"/>
</dbReference>
<dbReference type="SUPFAM" id="SSF47413">
    <property type="entry name" value="lambda repressor-like DNA-binding domains"/>
    <property type="match status" value="1"/>
</dbReference>
<dbReference type="InterPro" id="IPR000843">
    <property type="entry name" value="HTH_LacI"/>
</dbReference>
<dbReference type="InterPro" id="IPR028082">
    <property type="entry name" value="Peripla_BP_I"/>
</dbReference>
<dbReference type="InterPro" id="IPR046335">
    <property type="entry name" value="LacI/GalR-like_sensor"/>
</dbReference>
<evidence type="ECO:0000256" key="1">
    <source>
        <dbReference type="ARBA" id="ARBA00023015"/>
    </source>
</evidence>
<dbReference type="CDD" id="cd01392">
    <property type="entry name" value="HTH_LacI"/>
    <property type="match status" value="1"/>
</dbReference>
<evidence type="ECO:0000256" key="3">
    <source>
        <dbReference type="ARBA" id="ARBA00023163"/>
    </source>
</evidence>
<dbReference type="CDD" id="cd06267">
    <property type="entry name" value="PBP1_LacI_sugar_binding-like"/>
    <property type="match status" value="1"/>
</dbReference>
<evidence type="ECO:0000313" key="6">
    <source>
        <dbReference type="Proteomes" id="UP001300496"/>
    </source>
</evidence>
<dbReference type="SUPFAM" id="SSF53822">
    <property type="entry name" value="Periplasmic binding protein-like I"/>
    <property type="match status" value="1"/>
</dbReference>
<evidence type="ECO:0000256" key="2">
    <source>
        <dbReference type="ARBA" id="ARBA00023125"/>
    </source>
</evidence>
<dbReference type="Proteomes" id="UP001300496">
    <property type="component" value="Unassembled WGS sequence"/>
</dbReference>
<keyword evidence="6" id="KW-1185">Reference proteome</keyword>
<dbReference type="Gene3D" id="1.10.260.40">
    <property type="entry name" value="lambda repressor-like DNA-binding domains"/>
    <property type="match status" value="1"/>
</dbReference>
<dbReference type="Pfam" id="PF00356">
    <property type="entry name" value="LacI"/>
    <property type="match status" value="1"/>
</dbReference>
<keyword evidence="2" id="KW-0238">DNA-binding</keyword>
<gene>
    <name evidence="5" type="ORF">N4R40_08135</name>
</gene>
<protein>
    <submittedName>
        <fullName evidence="5">LacI family transcriptional regulator</fullName>
    </submittedName>
</protein>
<evidence type="ECO:0000313" key="5">
    <source>
        <dbReference type="EMBL" id="MCT9002332.1"/>
    </source>
</evidence>